<dbReference type="Gene3D" id="1.20.58.110">
    <property type="entry name" value="Ribosomal protein S20"/>
    <property type="match status" value="1"/>
</dbReference>
<proteinExistence type="inferred from homology"/>
<keyword evidence="4 6" id="KW-0687">Ribonucleoprotein</keyword>
<evidence type="ECO:0000256" key="2">
    <source>
        <dbReference type="ARBA" id="ARBA00022884"/>
    </source>
</evidence>
<comment type="similarity">
    <text evidence="6">Belongs to the bacterial ribosomal protein bS20 family.</text>
</comment>
<evidence type="ECO:0000256" key="6">
    <source>
        <dbReference type="HAMAP-Rule" id="MF_00500"/>
    </source>
</evidence>
<dbReference type="HAMAP" id="MF_00500">
    <property type="entry name" value="Ribosomal_bS20"/>
    <property type="match status" value="1"/>
</dbReference>
<evidence type="ECO:0000256" key="4">
    <source>
        <dbReference type="ARBA" id="ARBA00023274"/>
    </source>
</evidence>
<organism evidence="8 9">
    <name type="scientific">Candidatus Shapirobacteria bacterium RBG_13_44_7</name>
    <dbReference type="NCBI Taxonomy" id="1802149"/>
    <lineage>
        <taxon>Bacteria</taxon>
        <taxon>Candidatus Shapironibacteriota</taxon>
    </lineage>
</organism>
<dbReference type="EMBL" id="MGDJ01000008">
    <property type="protein sequence ID" value="OGL53962.1"/>
    <property type="molecule type" value="Genomic_DNA"/>
</dbReference>
<keyword evidence="2 6" id="KW-0694">RNA-binding</keyword>
<keyword evidence="3 6" id="KW-0689">Ribosomal protein</keyword>
<dbReference type="Pfam" id="PF01649">
    <property type="entry name" value="Ribosomal_S20p"/>
    <property type="match status" value="1"/>
</dbReference>
<comment type="caution">
    <text evidence="8">The sequence shown here is derived from an EMBL/GenBank/DDBJ whole genome shotgun (WGS) entry which is preliminary data.</text>
</comment>
<dbReference type="GO" id="GO:0006412">
    <property type="term" value="P:translation"/>
    <property type="evidence" value="ECO:0007669"/>
    <property type="project" value="UniProtKB-UniRule"/>
</dbReference>
<evidence type="ECO:0000256" key="3">
    <source>
        <dbReference type="ARBA" id="ARBA00022980"/>
    </source>
</evidence>
<dbReference type="NCBIfam" id="TIGR00029">
    <property type="entry name" value="S20"/>
    <property type="match status" value="1"/>
</dbReference>
<feature type="region of interest" description="Disordered" evidence="7">
    <location>
        <begin position="1"/>
        <end position="22"/>
    </location>
</feature>
<gene>
    <name evidence="6" type="primary">rpsT</name>
    <name evidence="8" type="ORF">A3K55_02290</name>
</gene>
<protein>
    <recommendedName>
        <fullName evidence="5 6">Small ribosomal subunit protein bS20</fullName>
    </recommendedName>
</protein>
<dbReference type="GO" id="GO:0005840">
    <property type="term" value="C:ribosome"/>
    <property type="evidence" value="ECO:0007669"/>
    <property type="project" value="UniProtKB-KW"/>
</dbReference>
<evidence type="ECO:0000256" key="7">
    <source>
        <dbReference type="SAM" id="MobiDB-lite"/>
    </source>
</evidence>
<keyword evidence="1 6" id="KW-0699">rRNA-binding</keyword>
<accession>A0A1F7SJK8</accession>
<dbReference type="GO" id="GO:0019843">
    <property type="term" value="F:rRNA binding"/>
    <property type="evidence" value="ECO:0007669"/>
    <property type="project" value="UniProtKB-UniRule"/>
</dbReference>
<dbReference type="Proteomes" id="UP000185874">
    <property type="component" value="Unassembled WGS sequence"/>
</dbReference>
<dbReference type="SUPFAM" id="SSF46992">
    <property type="entry name" value="Ribosomal protein S20"/>
    <property type="match status" value="1"/>
</dbReference>
<name>A0A1F7SJK8_9BACT</name>
<evidence type="ECO:0000256" key="1">
    <source>
        <dbReference type="ARBA" id="ARBA00022730"/>
    </source>
</evidence>
<dbReference type="GO" id="GO:0003735">
    <property type="term" value="F:structural constituent of ribosome"/>
    <property type="evidence" value="ECO:0007669"/>
    <property type="project" value="InterPro"/>
</dbReference>
<feature type="compositionally biased region" description="Basic residues" evidence="7">
    <location>
        <begin position="1"/>
        <end position="15"/>
    </location>
</feature>
<dbReference type="AlphaFoldDB" id="A0A1F7SJK8"/>
<dbReference type="InterPro" id="IPR002583">
    <property type="entry name" value="Ribosomal_bS20"/>
</dbReference>
<evidence type="ECO:0000256" key="5">
    <source>
        <dbReference type="ARBA" id="ARBA00035136"/>
    </source>
</evidence>
<reference evidence="8 9" key="1">
    <citation type="journal article" date="2016" name="Nat. Commun.">
        <title>Thousands of microbial genomes shed light on interconnected biogeochemical processes in an aquifer system.</title>
        <authorList>
            <person name="Anantharaman K."/>
            <person name="Brown C.T."/>
            <person name="Hug L.A."/>
            <person name="Sharon I."/>
            <person name="Castelle C.J."/>
            <person name="Probst A.J."/>
            <person name="Thomas B.C."/>
            <person name="Singh A."/>
            <person name="Wilkins M.J."/>
            <person name="Karaoz U."/>
            <person name="Brodie E.L."/>
            <person name="Williams K.H."/>
            <person name="Hubbard S.S."/>
            <person name="Banfield J.F."/>
        </authorList>
    </citation>
    <scope>NUCLEOTIDE SEQUENCE [LARGE SCALE GENOMIC DNA]</scope>
</reference>
<evidence type="ECO:0000313" key="9">
    <source>
        <dbReference type="Proteomes" id="UP000185874"/>
    </source>
</evidence>
<sequence length="100" mass="11490">MPIGRSAKKSLRKAQRQNQKNTLFRKTVRVAVKNFLKKPTIETWKKVSSVLDKAVKKNIVHQNKAARLKSRYSVLVKTETKKTEVVKKTAPKKKTAKKMS</sequence>
<evidence type="ECO:0000313" key="8">
    <source>
        <dbReference type="EMBL" id="OGL53962.1"/>
    </source>
</evidence>
<dbReference type="GO" id="GO:1990904">
    <property type="term" value="C:ribonucleoprotein complex"/>
    <property type="evidence" value="ECO:0007669"/>
    <property type="project" value="UniProtKB-KW"/>
</dbReference>
<dbReference type="InterPro" id="IPR036510">
    <property type="entry name" value="Ribosomal_bS20_sf"/>
</dbReference>
<comment type="function">
    <text evidence="6">Binds directly to 16S ribosomal RNA.</text>
</comment>